<dbReference type="Gene3D" id="2.130.10.10">
    <property type="entry name" value="YVTN repeat-like/Quinoprotein amine dehydrogenase"/>
    <property type="match status" value="6"/>
</dbReference>
<dbReference type="InterPro" id="IPR036322">
    <property type="entry name" value="WD40_repeat_dom_sf"/>
</dbReference>
<feature type="repeat" description="WD" evidence="3">
    <location>
        <begin position="1193"/>
        <end position="1234"/>
    </location>
</feature>
<feature type="repeat" description="WD" evidence="3">
    <location>
        <begin position="1145"/>
        <end position="1186"/>
    </location>
</feature>
<keyword evidence="1 3" id="KW-0853">WD repeat</keyword>
<gene>
    <name evidence="6" type="ORF">TWF730_001711</name>
</gene>
<dbReference type="Pfam" id="PF00400">
    <property type="entry name" value="WD40"/>
    <property type="match status" value="7"/>
</dbReference>
<feature type="repeat" description="WD" evidence="3">
    <location>
        <begin position="959"/>
        <end position="1000"/>
    </location>
</feature>
<feature type="repeat" description="WD" evidence="3">
    <location>
        <begin position="917"/>
        <end position="958"/>
    </location>
</feature>
<dbReference type="InterPro" id="IPR056884">
    <property type="entry name" value="NPHP3-like_N"/>
</dbReference>
<evidence type="ECO:0000259" key="5">
    <source>
        <dbReference type="Pfam" id="PF24883"/>
    </source>
</evidence>
<feature type="repeat" description="WD" evidence="3">
    <location>
        <begin position="1097"/>
        <end position="1138"/>
    </location>
</feature>
<dbReference type="PANTHER" id="PTHR19848:SF8">
    <property type="entry name" value="F-BOX AND WD REPEAT DOMAIN CONTAINING 7"/>
    <property type="match status" value="1"/>
</dbReference>
<accession>A0AAV9UIP2</accession>
<feature type="repeat" description="WD" evidence="3">
    <location>
        <begin position="1241"/>
        <end position="1282"/>
    </location>
</feature>
<organism evidence="6 7">
    <name type="scientific">Orbilia blumenaviensis</name>
    <dbReference type="NCBI Taxonomy" id="1796055"/>
    <lineage>
        <taxon>Eukaryota</taxon>
        <taxon>Fungi</taxon>
        <taxon>Dikarya</taxon>
        <taxon>Ascomycota</taxon>
        <taxon>Pezizomycotina</taxon>
        <taxon>Orbiliomycetes</taxon>
        <taxon>Orbiliales</taxon>
        <taxon>Orbiliaceae</taxon>
        <taxon>Orbilia</taxon>
    </lineage>
</organism>
<protein>
    <recommendedName>
        <fullName evidence="8">NACHT domain-containing protein</fullName>
    </recommendedName>
</protein>
<keyword evidence="2" id="KW-0677">Repeat</keyword>
<dbReference type="InterPro" id="IPR020472">
    <property type="entry name" value="WD40_PAC1"/>
</dbReference>
<feature type="repeat" description="WD" evidence="3">
    <location>
        <begin position="792"/>
        <end position="833"/>
    </location>
</feature>
<proteinExistence type="predicted"/>
<dbReference type="InterPro" id="IPR027417">
    <property type="entry name" value="P-loop_NTPase"/>
</dbReference>
<feature type="repeat" description="WD" evidence="3">
    <location>
        <begin position="1001"/>
        <end position="1033"/>
    </location>
</feature>
<dbReference type="PROSITE" id="PS50082">
    <property type="entry name" value="WD_REPEATS_2"/>
    <property type="match status" value="13"/>
</dbReference>
<feature type="repeat" description="WD" evidence="3">
    <location>
        <begin position="1055"/>
        <end position="1096"/>
    </location>
</feature>
<feature type="repeat" description="WD" evidence="3">
    <location>
        <begin position="875"/>
        <end position="916"/>
    </location>
</feature>
<dbReference type="PANTHER" id="PTHR19848">
    <property type="entry name" value="WD40 REPEAT PROTEIN"/>
    <property type="match status" value="1"/>
</dbReference>
<dbReference type="CDD" id="cd00200">
    <property type="entry name" value="WD40"/>
    <property type="match status" value="2"/>
</dbReference>
<dbReference type="InterPro" id="IPR031348">
    <property type="entry name" value="PigL_N"/>
</dbReference>
<dbReference type="PROSITE" id="PS00678">
    <property type="entry name" value="WD_REPEATS_1"/>
    <property type="match status" value="9"/>
</dbReference>
<dbReference type="InterPro" id="IPR015943">
    <property type="entry name" value="WD40/YVTN_repeat-like_dom_sf"/>
</dbReference>
<evidence type="ECO:0000256" key="2">
    <source>
        <dbReference type="ARBA" id="ARBA00022737"/>
    </source>
</evidence>
<dbReference type="EMBL" id="JAVHNS010000010">
    <property type="protein sequence ID" value="KAK6342234.1"/>
    <property type="molecule type" value="Genomic_DNA"/>
</dbReference>
<evidence type="ECO:0000256" key="1">
    <source>
        <dbReference type="ARBA" id="ARBA00022574"/>
    </source>
</evidence>
<dbReference type="Gene3D" id="3.40.50.300">
    <property type="entry name" value="P-loop containing nucleotide triphosphate hydrolases"/>
    <property type="match status" value="1"/>
</dbReference>
<dbReference type="InterPro" id="IPR019775">
    <property type="entry name" value="WD40_repeat_CS"/>
</dbReference>
<dbReference type="SMART" id="SM00320">
    <property type="entry name" value="WD40"/>
    <property type="match status" value="13"/>
</dbReference>
<evidence type="ECO:0000259" key="4">
    <source>
        <dbReference type="Pfam" id="PF17111"/>
    </source>
</evidence>
<dbReference type="Proteomes" id="UP001373714">
    <property type="component" value="Unassembled WGS sequence"/>
</dbReference>
<sequence length="1383" mass="152822">MDGLSAAASVIAVIEISAKLLGVLGKYCKDARNTKKDIQRLISQVECLYEVLQSIQTFIDGKDETKVPGIQSLKSSLAQCKAQVQEVLSKLPEQKKILGWRRSLKWPFDKPQVQEILTVLESSKITLSNALLCNNLDISIRTGEKVETTNIAIEAAELRGKRQFLQSLEANGAAFDSNRQQHDPRCLKDTRTNLLNEIELWATCDNGPNIFWLRGMAGTGKSTISRTVAESFSKNKILGASFFFSRGDGERSRATKFFTTIASQLASSIAAFEEPLHEAIHQLGPANISQLDFKSQWTKLILKPLSKLDSNRSKPIIMVIDALDECDDEKDVRLIIDLLQSGASISNSIKLRAYITSRPESYISRAFDIIPHHINIALHDISKNIVQADINHFLHHEFHKIGESRSLPPDWITKEQIEVLTQKSDGLFIYAATVCRFINDEGDCPKAVLKIALGKANGESTTPDLDQIYLDILKKVILGKSRIRKFKELVGCLILLSQSFTVEDLAGFLGLHESFESVRQFLRLLSSVLDVPKPGLNHSKVRLLHLSFRDFLLDPDRCPDTNFQINKKETNKMMALRCISIMRETLRRDICGLGQPGSRIEDVAESAAIDENISEITKHACLYWVDYLKGSGIELGDDDEFHTFLKDHILHWLEALSLMRALSEGIRMIETLLSILDSKNNVYAFVYDAKRFIRFNRSIIEHRPLQVYLSCLLFSPNQSLIRRQKWDEIPPWIKSAPALQDDWDSCLQTLEGHSDSVRSIALSQDSKWLASGSIDKTIRLWDTATGANLATFEGHSDWVQSVAFSSDSKRLASSSIDRTIKLWDTATGSCLATFGGHLGSVESVAFSHDSKWLASSSKKTISLWDTTTRIEIATFEGHSDWVQSVVFSPDSKRLVSGSTDKTIKLWDTATGSCLGTLGGHLGSVGSVVFSHNGKQLASGSNDRTIKLWDTTTGTELATFEGHLGAVLSVAYSYDGKQLASGSSDKTIKLWDIVTKANLITFKGHSSWIRSIAFSCDRKYIASGSGDSTIKLWDTAMGGSLTPEGCPATEVSLNTSKRHLGSVLCVEFSHDGKQLASGSNDKTIKLWDTATKANLVTLKGHSSWVRSLAFSRDNRQIASGSDDSSIKFWNITTGSSLITEASLATLKGHLGRVLSVIFSCDGKQLVSGCDNNSISLWDIPTREPLATEISFTILKGHSSWVRSLAFSHDGKRLASGCDDKTIKLWDMDTRKSLTTTTTSTTLKGHSSLIRSLAFSQDGKQLASGSDDNTIRIWDATMENSLSTTTEPTTLKGHSGRVLSVAFSRNGKQLISGSGDNTIKIWDIVTDSSSPRYQDFLLLPSSFRLSSVCFQNNAIAIGTKSGHVFICIIQDSPENPPPLYFQSAK</sequence>
<feature type="repeat" description="WD" evidence="3">
    <location>
        <begin position="750"/>
        <end position="791"/>
    </location>
</feature>
<evidence type="ECO:0000313" key="7">
    <source>
        <dbReference type="Proteomes" id="UP001373714"/>
    </source>
</evidence>
<dbReference type="Pfam" id="PF17111">
    <property type="entry name" value="PigL_N"/>
    <property type="match status" value="1"/>
</dbReference>
<feature type="repeat" description="WD" evidence="3">
    <location>
        <begin position="834"/>
        <end position="874"/>
    </location>
</feature>
<dbReference type="Pfam" id="PF24883">
    <property type="entry name" value="NPHP3_N"/>
    <property type="match status" value="1"/>
</dbReference>
<feature type="domain" description="Azaphilone pigments biosynthesis cluster protein L N-terminal" evidence="4">
    <location>
        <begin position="1"/>
        <end position="171"/>
    </location>
</feature>
<dbReference type="SUPFAM" id="SSF52540">
    <property type="entry name" value="P-loop containing nucleoside triphosphate hydrolases"/>
    <property type="match status" value="1"/>
</dbReference>
<evidence type="ECO:0008006" key="8">
    <source>
        <dbReference type="Google" id="ProtNLM"/>
    </source>
</evidence>
<comment type="caution">
    <text evidence="6">The sequence shown here is derived from an EMBL/GenBank/DDBJ whole genome shotgun (WGS) entry which is preliminary data.</text>
</comment>
<evidence type="ECO:0000256" key="3">
    <source>
        <dbReference type="PROSITE-ProRule" id="PRU00221"/>
    </source>
</evidence>
<evidence type="ECO:0000313" key="6">
    <source>
        <dbReference type="EMBL" id="KAK6342234.1"/>
    </source>
</evidence>
<feature type="domain" description="Nephrocystin 3-like N-terminal" evidence="5">
    <location>
        <begin position="196"/>
        <end position="358"/>
    </location>
</feature>
<name>A0AAV9UIP2_9PEZI</name>
<dbReference type="PROSITE" id="PS50294">
    <property type="entry name" value="WD_REPEATS_REGION"/>
    <property type="match status" value="12"/>
</dbReference>
<keyword evidence="7" id="KW-1185">Reference proteome</keyword>
<reference evidence="6 7" key="1">
    <citation type="submission" date="2019-10" db="EMBL/GenBank/DDBJ databases">
        <authorList>
            <person name="Palmer J.M."/>
        </authorList>
    </citation>
    <scope>NUCLEOTIDE SEQUENCE [LARGE SCALE GENOMIC DNA]</scope>
    <source>
        <strain evidence="6 7">TWF730</strain>
    </source>
</reference>
<dbReference type="Pfam" id="PF23869">
    <property type="entry name" value="Beta-prop_WDR75_1st"/>
    <property type="match status" value="1"/>
</dbReference>
<dbReference type="InterPro" id="IPR001680">
    <property type="entry name" value="WD40_rpt"/>
</dbReference>
<dbReference type="SUPFAM" id="SSF50978">
    <property type="entry name" value="WD40 repeat-like"/>
    <property type="match status" value="2"/>
</dbReference>
<feature type="repeat" description="WD" evidence="3">
    <location>
        <begin position="1289"/>
        <end position="1330"/>
    </location>
</feature>
<dbReference type="PRINTS" id="PR00320">
    <property type="entry name" value="GPROTEINBRPT"/>
</dbReference>